<dbReference type="AlphaFoldDB" id="A0A645HXL7"/>
<proteinExistence type="predicted"/>
<dbReference type="Pfam" id="PF20466">
    <property type="entry name" value="MmeI_TRD"/>
    <property type="match status" value="1"/>
</dbReference>
<evidence type="ECO:0000259" key="1">
    <source>
        <dbReference type="Pfam" id="PF20466"/>
    </source>
</evidence>
<comment type="caution">
    <text evidence="2">The sequence shown here is derived from an EMBL/GenBank/DDBJ whole genome shotgun (WGS) entry which is preliminary data.</text>
</comment>
<reference evidence="2" key="1">
    <citation type="submission" date="2019-08" db="EMBL/GenBank/DDBJ databases">
        <authorList>
            <person name="Kucharzyk K."/>
            <person name="Murdoch R.W."/>
            <person name="Higgins S."/>
            <person name="Loffler F."/>
        </authorList>
    </citation>
    <scope>NUCLEOTIDE SEQUENCE</scope>
</reference>
<gene>
    <name evidence="2" type="ORF">SDC9_191297</name>
</gene>
<sequence length="117" mass="13405">MFKRFVGATEFLHNEERWCLWLKGVSPAILKKVPPVMDAIAAVRQMRESSDREATKKLAQTPTLFGEIRQPDTQYVIIPRHSSQNRKYIPIGFVSPEIICGDANLLMPNVTLFHFGY</sequence>
<feature type="domain" description="MmeI-like target recognition" evidence="1">
    <location>
        <begin position="2"/>
        <end position="116"/>
    </location>
</feature>
<dbReference type="InterPro" id="IPR046820">
    <property type="entry name" value="MmeI_TRD"/>
</dbReference>
<name>A0A645HXL7_9ZZZZ</name>
<protein>
    <recommendedName>
        <fullName evidence="1">MmeI-like target recognition domain-containing protein</fullName>
    </recommendedName>
</protein>
<evidence type="ECO:0000313" key="2">
    <source>
        <dbReference type="EMBL" id="MPN43737.1"/>
    </source>
</evidence>
<organism evidence="2">
    <name type="scientific">bioreactor metagenome</name>
    <dbReference type="NCBI Taxonomy" id="1076179"/>
    <lineage>
        <taxon>unclassified sequences</taxon>
        <taxon>metagenomes</taxon>
        <taxon>ecological metagenomes</taxon>
    </lineage>
</organism>
<accession>A0A645HXL7</accession>
<dbReference type="EMBL" id="VSSQ01102328">
    <property type="protein sequence ID" value="MPN43737.1"/>
    <property type="molecule type" value="Genomic_DNA"/>
</dbReference>